<feature type="domain" description="B box-type" evidence="6">
    <location>
        <begin position="140"/>
        <end position="180"/>
    </location>
</feature>
<name>A0AAN8K0E8_PATCE</name>
<organism evidence="7 8">
    <name type="scientific">Patella caerulea</name>
    <name type="common">Rayed Mediterranean limpet</name>
    <dbReference type="NCBI Taxonomy" id="87958"/>
    <lineage>
        <taxon>Eukaryota</taxon>
        <taxon>Metazoa</taxon>
        <taxon>Spiralia</taxon>
        <taxon>Lophotrochozoa</taxon>
        <taxon>Mollusca</taxon>
        <taxon>Gastropoda</taxon>
        <taxon>Patellogastropoda</taxon>
        <taxon>Patelloidea</taxon>
        <taxon>Patellidae</taxon>
        <taxon>Patella</taxon>
    </lineage>
</organism>
<dbReference type="InterPro" id="IPR047153">
    <property type="entry name" value="TRIM45/56/19-like"/>
</dbReference>
<dbReference type="Gene3D" id="3.30.160.60">
    <property type="entry name" value="Classic Zinc Finger"/>
    <property type="match status" value="1"/>
</dbReference>
<dbReference type="PROSITE" id="PS50119">
    <property type="entry name" value="ZF_BBOX"/>
    <property type="match status" value="2"/>
</dbReference>
<evidence type="ECO:0000256" key="2">
    <source>
        <dbReference type="ARBA" id="ARBA00022771"/>
    </source>
</evidence>
<dbReference type="InterPro" id="IPR017907">
    <property type="entry name" value="Znf_RING_CS"/>
</dbReference>
<dbReference type="InterPro" id="IPR013083">
    <property type="entry name" value="Znf_RING/FYVE/PHD"/>
</dbReference>
<comment type="caution">
    <text evidence="7">The sequence shown here is derived from an EMBL/GenBank/DDBJ whole genome shotgun (WGS) entry which is preliminary data.</text>
</comment>
<evidence type="ECO:0000313" key="7">
    <source>
        <dbReference type="EMBL" id="KAK6187156.1"/>
    </source>
</evidence>
<accession>A0AAN8K0E8</accession>
<dbReference type="PROSITE" id="PS00518">
    <property type="entry name" value="ZF_RING_1"/>
    <property type="match status" value="1"/>
</dbReference>
<dbReference type="SUPFAM" id="SSF57850">
    <property type="entry name" value="RING/U-box"/>
    <property type="match status" value="1"/>
</dbReference>
<dbReference type="PROSITE" id="PS50089">
    <property type="entry name" value="ZF_RING_2"/>
    <property type="match status" value="1"/>
</dbReference>
<sequence length="461" mass="52247">MAEKNDRLNCSICLNDFKKPKILDCFHSFCESCLSDYVNKFEENGEFMCPLCRRNIPIPTGGVKDLASNVYIEERQTVHQSESNPPCNICDKDIQSQFRCKDCEKFMCSSCKTTHDVFTRGLDHYIISLDEDDTDDVKPVRHVICHNHQKKFAVYCSDCSKVICSKCSKKEHERHTIINSVGTDQLVKAAKNSLNKLKNDIDRQIQRLCDCRDVVKTSSSELHESITTACKLVDQQVAAICETVKSYGEKIKYDIKKSEVDEHNLDQMHEHLITLIDELKTGNGELSDDMTTGDTVDLLDGFPDLKNRLTIIENKPFYIPEFKKPGLKLGDGYSQTIRKTIGHVEYTQSIQHTFSLIGAVSGNILSSPCFIVQNTPLYIQLGYYTIGSSYIYLKMIKDAFESQVTFQILNTRTGRTPQAILHTPHDESRVVWTISPFGKDGFNGDGKTLETITIKATFKTP</sequence>
<dbReference type="SMART" id="SM00336">
    <property type="entry name" value="BBOX"/>
    <property type="match status" value="2"/>
</dbReference>
<dbReference type="CDD" id="cd19757">
    <property type="entry name" value="Bbox1"/>
    <property type="match status" value="1"/>
</dbReference>
<evidence type="ECO:0000256" key="1">
    <source>
        <dbReference type="ARBA" id="ARBA00022723"/>
    </source>
</evidence>
<feature type="domain" description="RING-type" evidence="5">
    <location>
        <begin position="10"/>
        <end position="53"/>
    </location>
</feature>
<keyword evidence="2 4" id="KW-0863">Zinc-finger</keyword>
<keyword evidence="8" id="KW-1185">Reference proteome</keyword>
<dbReference type="Pfam" id="PF00643">
    <property type="entry name" value="zf-B_box"/>
    <property type="match status" value="1"/>
</dbReference>
<evidence type="ECO:0000256" key="4">
    <source>
        <dbReference type="PROSITE-ProRule" id="PRU00024"/>
    </source>
</evidence>
<dbReference type="AlphaFoldDB" id="A0AAN8K0E8"/>
<proteinExistence type="predicted"/>
<dbReference type="SUPFAM" id="SSF57845">
    <property type="entry name" value="B-box zinc-binding domain"/>
    <property type="match status" value="1"/>
</dbReference>
<evidence type="ECO:0000259" key="5">
    <source>
        <dbReference type="PROSITE" id="PS50089"/>
    </source>
</evidence>
<dbReference type="Pfam" id="PF13445">
    <property type="entry name" value="zf-RING_UBOX"/>
    <property type="match status" value="1"/>
</dbReference>
<gene>
    <name evidence="7" type="ORF">SNE40_005243</name>
</gene>
<dbReference type="InterPro" id="IPR001841">
    <property type="entry name" value="Znf_RING"/>
</dbReference>
<protein>
    <submittedName>
        <fullName evidence="7">Uncharacterized protein</fullName>
    </submittedName>
</protein>
<dbReference type="EMBL" id="JAZGQO010000004">
    <property type="protein sequence ID" value="KAK6187156.1"/>
    <property type="molecule type" value="Genomic_DNA"/>
</dbReference>
<feature type="domain" description="B box-type" evidence="6">
    <location>
        <begin position="82"/>
        <end position="129"/>
    </location>
</feature>
<dbReference type="SMART" id="SM00184">
    <property type="entry name" value="RING"/>
    <property type="match status" value="1"/>
</dbReference>
<dbReference type="PANTHER" id="PTHR25462">
    <property type="entry name" value="BONUS, ISOFORM C-RELATED"/>
    <property type="match status" value="1"/>
</dbReference>
<keyword evidence="3" id="KW-0862">Zinc</keyword>
<dbReference type="InterPro" id="IPR000315">
    <property type="entry name" value="Znf_B-box"/>
</dbReference>
<evidence type="ECO:0000256" key="3">
    <source>
        <dbReference type="ARBA" id="ARBA00022833"/>
    </source>
</evidence>
<dbReference type="Gene3D" id="3.30.40.10">
    <property type="entry name" value="Zinc/RING finger domain, C3HC4 (zinc finger)"/>
    <property type="match status" value="1"/>
</dbReference>
<dbReference type="Proteomes" id="UP001347796">
    <property type="component" value="Unassembled WGS sequence"/>
</dbReference>
<dbReference type="GO" id="GO:0008270">
    <property type="term" value="F:zinc ion binding"/>
    <property type="evidence" value="ECO:0007669"/>
    <property type="project" value="UniProtKB-KW"/>
</dbReference>
<dbReference type="PANTHER" id="PTHR25462:SF296">
    <property type="entry name" value="MEIOTIC P26, ISOFORM F"/>
    <property type="match status" value="1"/>
</dbReference>
<evidence type="ECO:0000259" key="6">
    <source>
        <dbReference type="PROSITE" id="PS50119"/>
    </source>
</evidence>
<keyword evidence="1" id="KW-0479">Metal-binding</keyword>
<reference evidence="7 8" key="1">
    <citation type="submission" date="2024-01" db="EMBL/GenBank/DDBJ databases">
        <title>The genome of the rayed Mediterranean limpet Patella caerulea (Linnaeus, 1758).</title>
        <authorList>
            <person name="Anh-Thu Weber A."/>
            <person name="Halstead-Nussloch G."/>
        </authorList>
    </citation>
    <scope>NUCLEOTIDE SEQUENCE [LARGE SCALE GENOMIC DNA]</scope>
    <source>
        <strain evidence="7">AATW-2023a</strain>
        <tissue evidence="7">Whole specimen</tissue>
    </source>
</reference>
<dbReference type="InterPro" id="IPR027370">
    <property type="entry name" value="Znf-RING_euk"/>
</dbReference>
<evidence type="ECO:0000313" key="8">
    <source>
        <dbReference type="Proteomes" id="UP001347796"/>
    </source>
</evidence>